<gene>
    <name evidence="1" type="ORF">V6N11_080886</name>
</gene>
<sequence length="105" mass="11798">MLCRHLLGGITWLCIPTNNINLISSSLQERLQTLFTRACPMSYCSEGTHASVWPLDMLNVSDLLVQLGRSIGLNKNQQSQVKNNKVCRQKLTLPILDPFDFKLGP</sequence>
<evidence type="ECO:0000313" key="2">
    <source>
        <dbReference type="Proteomes" id="UP001396334"/>
    </source>
</evidence>
<evidence type="ECO:0000313" key="1">
    <source>
        <dbReference type="EMBL" id="KAK9000384.1"/>
    </source>
</evidence>
<dbReference type="Proteomes" id="UP001396334">
    <property type="component" value="Unassembled WGS sequence"/>
</dbReference>
<comment type="caution">
    <text evidence="1">The sequence shown here is derived from an EMBL/GenBank/DDBJ whole genome shotgun (WGS) entry which is preliminary data.</text>
</comment>
<reference evidence="1 2" key="1">
    <citation type="journal article" date="2024" name="G3 (Bethesda)">
        <title>Genome assembly of Hibiscus sabdariffa L. provides insights into metabolisms of medicinal natural products.</title>
        <authorList>
            <person name="Kim T."/>
        </authorList>
    </citation>
    <scope>NUCLEOTIDE SEQUENCE [LARGE SCALE GENOMIC DNA]</scope>
    <source>
        <strain evidence="1">TK-2024</strain>
        <tissue evidence="1">Old leaves</tissue>
    </source>
</reference>
<proteinExistence type="predicted"/>
<keyword evidence="2" id="KW-1185">Reference proteome</keyword>
<organism evidence="1 2">
    <name type="scientific">Hibiscus sabdariffa</name>
    <name type="common">roselle</name>
    <dbReference type="NCBI Taxonomy" id="183260"/>
    <lineage>
        <taxon>Eukaryota</taxon>
        <taxon>Viridiplantae</taxon>
        <taxon>Streptophyta</taxon>
        <taxon>Embryophyta</taxon>
        <taxon>Tracheophyta</taxon>
        <taxon>Spermatophyta</taxon>
        <taxon>Magnoliopsida</taxon>
        <taxon>eudicotyledons</taxon>
        <taxon>Gunneridae</taxon>
        <taxon>Pentapetalae</taxon>
        <taxon>rosids</taxon>
        <taxon>malvids</taxon>
        <taxon>Malvales</taxon>
        <taxon>Malvaceae</taxon>
        <taxon>Malvoideae</taxon>
        <taxon>Hibiscus</taxon>
    </lineage>
</organism>
<dbReference type="EMBL" id="JBBPBN010000037">
    <property type="protein sequence ID" value="KAK9000384.1"/>
    <property type="molecule type" value="Genomic_DNA"/>
</dbReference>
<name>A0ABR2QIQ0_9ROSI</name>
<accession>A0ABR2QIQ0</accession>
<protein>
    <submittedName>
        <fullName evidence="1">Uncharacterized protein</fullName>
    </submittedName>
</protein>